<proteinExistence type="predicted"/>
<dbReference type="AlphaFoldDB" id="A0A0E9W4B1"/>
<organism evidence="1">
    <name type="scientific">Anguilla anguilla</name>
    <name type="common">European freshwater eel</name>
    <name type="synonym">Muraena anguilla</name>
    <dbReference type="NCBI Taxonomy" id="7936"/>
    <lineage>
        <taxon>Eukaryota</taxon>
        <taxon>Metazoa</taxon>
        <taxon>Chordata</taxon>
        <taxon>Craniata</taxon>
        <taxon>Vertebrata</taxon>
        <taxon>Euteleostomi</taxon>
        <taxon>Actinopterygii</taxon>
        <taxon>Neopterygii</taxon>
        <taxon>Teleostei</taxon>
        <taxon>Anguilliformes</taxon>
        <taxon>Anguillidae</taxon>
        <taxon>Anguilla</taxon>
    </lineage>
</organism>
<dbReference type="EMBL" id="GBXM01023385">
    <property type="protein sequence ID" value="JAH85192.1"/>
    <property type="molecule type" value="Transcribed_RNA"/>
</dbReference>
<protein>
    <submittedName>
        <fullName evidence="1">Uncharacterized protein</fullName>
    </submittedName>
</protein>
<name>A0A0E9W4B1_ANGAN</name>
<accession>A0A0E9W4B1</accession>
<reference evidence="1" key="1">
    <citation type="submission" date="2014-11" db="EMBL/GenBank/DDBJ databases">
        <authorList>
            <person name="Amaro Gonzalez C."/>
        </authorList>
    </citation>
    <scope>NUCLEOTIDE SEQUENCE</scope>
</reference>
<evidence type="ECO:0000313" key="1">
    <source>
        <dbReference type="EMBL" id="JAH85192.1"/>
    </source>
</evidence>
<sequence>MLRFNLTVKNFVLMFE</sequence>
<reference evidence="1" key="2">
    <citation type="journal article" date="2015" name="Fish Shellfish Immunol.">
        <title>Early steps in the European eel (Anguilla anguilla)-Vibrio vulnificus interaction in the gills: Role of the RtxA13 toxin.</title>
        <authorList>
            <person name="Callol A."/>
            <person name="Pajuelo D."/>
            <person name="Ebbesson L."/>
            <person name="Teles M."/>
            <person name="MacKenzie S."/>
            <person name="Amaro C."/>
        </authorList>
    </citation>
    <scope>NUCLEOTIDE SEQUENCE</scope>
</reference>